<evidence type="ECO:0000313" key="3">
    <source>
        <dbReference type="Proteomes" id="UP000824469"/>
    </source>
</evidence>
<dbReference type="EMBL" id="JAHRHJ020000010">
    <property type="protein sequence ID" value="KAH9299858.1"/>
    <property type="molecule type" value="Genomic_DNA"/>
</dbReference>
<accession>A0AA38FEM6</accession>
<dbReference type="Proteomes" id="UP000824469">
    <property type="component" value="Unassembled WGS sequence"/>
</dbReference>
<feature type="region of interest" description="Disordered" evidence="1">
    <location>
        <begin position="1"/>
        <end position="23"/>
    </location>
</feature>
<feature type="compositionally biased region" description="Polar residues" evidence="1">
    <location>
        <begin position="99"/>
        <end position="112"/>
    </location>
</feature>
<feature type="region of interest" description="Disordered" evidence="1">
    <location>
        <begin position="59"/>
        <end position="112"/>
    </location>
</feature>
<evidence type="ECO:0000256" key="1">
    <source>
        <dbReference type="SAM" id="MobiDB-lite"/>
    </source>
</evidence>
<protein>
    <submittedName>
        <fullName evidence="2">Uncharacterized protein</fullName>
    </submittedName>
</protein>
<evidence type="ECO:0000313" key="2">
    <source>
        <dbReference type="EMBL" id="KAH9299858.1"/>
    </source>
</evidence>
<dbReference type="AlphaFoldDB" id="A0AA38FEM6"/>
<keyword evidence="3" id="KW-1185">Reference proteome</keyword>
<reference evidence="2 3" key="1">
    <citation type="journal article" date="2021" name="Nat. Plants">
        <title>The Taxus genome provides insights into paclitaxel biosynthesis.</title>
        <authorList>
            <person name="Xiong X."/>
            <person name="Gou J."/>
            <person name="Liao Q."/>
            <person name="Li Y."/>
            <person name="Zhou Q."/>
            <person name="Bi G."/>
            <person name="Li C."/>
            <person name="Du R."/>
            <person name="Wang X."/>
            <person name="Sun T."/>
            <person name="Guo L."/>
            <person name="Liang H."/>
            <person name="Lu P."/>
            <person name="Wu Y."/>
            <person name="Zhang Z."/>
            <person name="Ro D.K."/>
            <person name="Shang Y."/>
            <person name="Huang S."/>
            <person name="Yan J."/>
        </authorList>
    </citation>
    <scope>NUCLEOTIDE SEQUENCE [LARGE SCALE GENOMIC DNA]</scope>
    <source>
        <strain evidence="2">Ta-2019</strain>
    </source>
</reference>
<feature type="compositionally biased region" description="Basic residues" evidence="1">
    <location>
        <begin position="78"/>
        <end position="87"/>
    </location>
</feature>
<name>A0AA38FEM6_TAXCH</name>
<feature type="non-terminal residue" evidence="2">
    <location>
        <position position="1"/>
    </location>
</feature>
<comment type="caution">
    <text evidence="2">The sequence shown here is derived from an EMBL/GenBank/DDBJ whole genome shotgun (WGS) entry which is preliminary data.</text>
</comment>
<organism evidence="2 3">
    <name type="scientific">Taxus chinensis</name>
    <name type="common">Chinese yew</name>
    <name type="synonym">Taxus wallichiana var. chinensis</name>
    <dbReference type="NCBI Taxonomy" id="29808"/>
    <lineage>
        <taxon>Eukaryota</taxon>
        <taxon>Viridiplantae</taxon>
        <taxon>Streptophyta</taxon>
        <taxon>Embryophyta</taxon>
        <taxon>Tracheophyta</taxon>
        <taxon>Spermatophyta</taxon>
        <taxon>Pinopsida</taxon>
        <taxon>Pinidae</taxon>
        <taxon>Conifers II</taxon>
        <taxon>Cupressales</taxon>
        <taxon>Taxaceae</taxon>
        <taxon>Taxus</taxon>
    </lineage>
</organism>
<proteinExistence type="predicted"/>
<sequence length="112" mass="12517">RASREQTKSIRKQSRDDALDDFDCLPTDQMISTLINENMNSNVSLILRELKDICSLLGKSSNAPPQAPYNRPQNKAIKNNKSKKKKVLNPSTPHVAKMSSPNGYQPLSQQPP</sequence>
<gene>
    <name evidence="2" type="ORF">KI387_031540</name>
</gene>
<feature type="compositionally biased region" description="Basic and acidic residues" evidence="1">
    <location>
        <begin position="1"/>
        <end position="17"/>
    </location>
</feature>
<feature type="non-terminal residue" evidence="2">
    <location>
        <position position="112"/>
    </location>
</feature>